<gene>
    <name evidence="5" type="ORF">CGE01nite_13110</name>
</gene>
<dbReference type="SUPFAM" id="SSF51445">
    <property type="entry name" value="(Trans)glycosidases"/>
    <property type="match status" value="1"/>
</dbReference>
<evidence type="ECO:0000259" key="4">
    <source>
        <dbReference type="SMART" id="SM00642"/>
    </source>
</evidence>
<dbReference type="RefSeq" id="WP_141369757.1">
    <property type="nucleotide sequence ID" value="NZ_BJLQ01000010.1"/>
</dbReference>
<proteinExistence type="predicted"/>
<evidence type="ECO:0000313" key="6">
    <source>
        <dbReference type="Proteomes" id="UP000320461"/>
    </source>
</evidence>
<dbReference type="PANTHER" id="PTHR10357">
    <property type="entry name" value="ALPHA-AMYLASE FAMILY MEMBER"/>
    <property type="match status" value="1"/>
</dbReference>
<dbReference type="EMBL" id="BJLQ01000010">
    <property type="protein sequence ID" value="GEA84060.1"/>
    <property type="molecule type" value="Genomic_DNA"/>
</dbReference>
<comment type="caution">
    <text evidence="5">The sequence shown here is derived from an EMBL/GenBank/DDBJ whole genome shotgun (WGS) entry which is preliminary data.</text>
</comment>
<dbReference type="GO" id="GO:0016798">
    <property type="term" value="F:hydrolase activity, acting on glycosyl bonds"/>
    <property type="evidence" value="ECO:0007669"/>
    <property type="project" value="UniProtKB-KW"/>
</dbReference>
<sequence>MTTNEGGPAPRGDASWAAGALWWHVYPLGFVGAEIRPADPDAHLARPVEHRLGHLEAWLDHVVGLGLDGLLLGPVFASQTHGYDTVDHLRVDPRLGDEADLVHLVGAAHARGVRVVLDGVFNHVGRGHPAFRLVEEQGPAAPTAGLFRVDWTGWAAGQPVRVDVFEGHGALVALDHDSPAVADLVVEAMCHWLERGVDGWRLDAAYAVPPAFWARVLPRVRARFPHAWFLGEVIHGDAQAIVRASGIDTLTQYELWQGIWHAIADRNLYELAHAIGRHDDLLETFVPQTFVGNHDVTRIASAVGPERVPHALAVLLTVAGTPSLYAGDELAWTGVKEEREGGDDAVRPTFPPHPPSPDELDPAARRVLDATRALVAMRRRLPWLTTARTDVLHLDNRALVLRTGTGFGAVVTALNLDDAPVSLPAADARTAVAGDGRLDAGTVHLPAGGWAVLEA</sequence>
<dbReference type="Pfam" id="PF00128">
    <property type="entry name" value="Alpha-amylase"/>
    <property type="match status" value="1"/>
</dbReference>
<dbReference type="AlphaFoldDB" id="A0A4Y3KM71"/>
<dbReference type="GO" id="GO:0005975">
    <property type="term" value="P:carbohydrate metabolic process"/>
    <property type="evidence" value="ECO:0007669"/>
    <property type="project" value="InterPro"/>
</dbReference>
<keyword evidence="2" id="KW-0326">Glycosidase</keyword>
<organism evidence="5 6">
    <name type="scientific">Cellulomonas gelida</name>
    <dbReference type="NCBI Taxonomy" id="1712"/>
    <lineage>
        <taxon>Bacteria</taxon>
        <taxon>Bacillati</taxon>
        <taxon>Actinomycetota</taxon>
        <taxon>Actinomycetes</taxon>
        <taxon>Micrococcales</taxon>
        <taxon>Cellulomonadaceae</taxon>
        <taxon>Cellulomonas</taxon>
    </lineage>
</organism>
<evidence type="ECO:0000256" key="2">
    <source>
        <dbReference type="ARBA" id="ARBA00023295"/>
    </source>
</evidence>
<dbReference type="Gene3D" id="3.20.20.80">
    <property type="entry name" value="Glycosidases"/>
    <property type="match status" value="1"/>
</dbReference>
<feature type="domain" description="Glycosyl hydrolase family 13 catalytic" evidence="4">
    <location>
        <begin position="24"/>
        <end position="378"/>
    </location>
</feature>
<dbReference type="InterPro" id="IPR045857">
    <property type="entry name" value="O16G_dom_2"/>
</dbReference>
<reference evidence="5 6" key="1">
    <citation type="submission" date="2019-06" db="EMBL/GenBank/DDBJ databases">
        <title>Whole genome shotgun sequence of Cellulomonas gelida NBRC 3748.</title>
        <authorList>
            <person name="Hosoyama A."/>
            <person name="Uohara A."/>
            <person name="Ohji S."/>
            <person name="Ichikawa N."/>
        </authorList>
    </citation>
    <scope>NUCLEOTIDE SEQUENCE [LARGE SCALE GENOMIC DNA]</scope>
    <source>
        <strain evidence="5 6">NBRC 3748</strain>
    </source>
</reference>
<evidence type="ECO:0000256" key="3">
    <source>
        <dbReference type="SAM" id="MobiDB-lite"/>
    </source>
</evidence>
<dbReference type="InterPro" id="IPR017853">
    <property type="entry name" value="GH"/>
</dbReference>
<dbReference type="Gene3D" id="3.90.400.10">
    <property type="entry name" value="Oligo-1,6-glucosidase, Domain 2"/>
    <property type="match status" value="1"/>
</dbReference>
<name>A0A4Y3KM71_9CELL</name>
<keyword evidence="1" id="KW-0378">Hydrolase</keyword>
<dbReference type="OrthoDB" id="9802433at2"/>
<feature type="region of interest" description="Disordered" evidence="3">
    <location>
        <begin position="340"/>
        <end position="361"/>
    </location>
</feature>
<dbReference type="InterPro" id="IPR006047">
    <property type="entry name" value="GH13_cat_dom"/>
</dbReference>
<keyword evidence="6" id="KW-1185">Reference proteome</keyword>
<dbReference type="Proteomes" id="UP000320461">
    <property type="component" value="Unassembled WGS sequence"/>
</dbReference>
<dbReference type="PANTHER" id="PTHR10357:SF210">
    <property type="entry name" value="MALTODEXTRIN GLUCOSIDASE"/>
    <property type="match status" value="1"/>
</dbReference>
<protein>
    <submittedName>
        <fullName evidence="5">Alpha-amylase</fullName>
    </submittedName>
</protein>
<dbReference type="SMART" id="SM00642">
    <property type="entry name" value="Aamy"/>
    <property type="match status" value="1"/>
</dbReference>
<accession>A0A4Y3KM71</accession>
<evidence type="ECO:0000256" key="1">
    <source>
        <dbReference type="ARBA" id="ARBA00022801"/>
    </source>
</evidence>
<evidence type="ECO:0000313" key="5">
    <source>
        <dbReference type="EMBL" id="GEA84060.1"/>
    </source>
</evidence>